<dbReference type="PANTHER" id="PTHR46825:SF9">
    <property type="entry name" value="BETA-LACTAMASE-RELATED DOMAIN-CONTAINING PROTEIN"/>
    <property type="match status" value="1"/>
</dbReference>
<dbReference type="AlphaFoldDB" id="A0A6J8ELA2"/>
<dbReference type="OrthoDB" id="5946976at2759"/>
<reference evidence="2 3" key="1">
    <citation type="submission" date="2020-06" db="EMBL/GenBank/DDBJ databases">
        <authorList>
            <person name="Li R."/>
            <person name="Bekaert M."/>
        </authorList>
    </citation>
    <scope>NUCLEOTIDE SEQUENCE [LARGE SCALE GENOMIC DNA]</scope>
    <source>
        <strain evidence="3">wild</strain>
    </source>
</reference>
<sequence length="725" mass="80722">MDDVGKDICGVPIFMDDVGKDICGVLIFMDDVGKDICGVPIFMDDVGKDICGVPIFMDDVGKDICGVPIFMDDVGKDICGVPIFMDDVGKDICGVPIFMDDVGKDICGVLIFMDDVGKDICGVPIFMDDVGKDICRVPIFMDDGGKDICGVPIFMDDGGKDICGVPIFMDDVGKDICGVLIFMDDVGKDVCGVPIFMDDVGKDVCGVPIFMDDVVQISPNEWTSEAYHQLDQIIVDFMQQQDITGGSLAICFHGKLIYTQGYGVANSGLKALSTSLFRLASISKTITAVGILKLVEDGKLKLDQKIFGQNGILKKYEPSGKGDKKLLKITVRHLLQHSGGWDRDQVGDAVFWKLPKKMKEDPYRDEALIKYMLSRKLQFTPGKRHAYSNLGYSILGKVMEAVTGMPYMNYIQEICRPFNVLPGYAKQIDSYSLEVKYFNNRENILEPSVFEDEGSVPAQYGGFKMEGTESYGGLVMSVVELLALFNEINRDDKPLVSEECFRLMIEKPCYEFGDQWYGLGLDVQNNGLSWGHTGAMEGTSTTVHCHKSGLSWALFFNTWAKDMDLDGLMKESYIEVQQEICVNLNAAEHLIRMKKMKNSGFTMIAQSVAGKLDNLFVSSVFDKEKKSAFVSWLQITLENFVYELGKNSRKNLAPVYVNCFSIGGNPFVSAIWIPGEKKQYLQRHDVSIYGFLYELQESVKNHVSLEKVCSYYNDGVLNFLAVWSQ</sequence>
<dbReference type="Gene3D" id="3.40.710.10">
    <property type="entry name" value="DD-peptidase/beta-lactamase superfamily"/>
    <property type="match status" value="1"/>
</dbReference>
<keyword evidence="3" id="KW-1185">Reference proteome</keyword>
<evidence type="ECO:0000313" key="2">
    <source>
        <dbReference type="EMBL" id="CAC5421350.1"/>
    </source>
</evidence>
<feature type="domain" description="Beta-lactamase-related" evidence="1">
    <location>
        <begin position="230"/>
        <end position="561"/>
    </location>
</feature>
<dbReference type="Proteomes" id="UP000507470">
    <property type="component" value="Unassembled WGS sequence"/>
</dbReference>
<evidence type="ECO:0000313" key="3">
    <source>
        <dbReference type="Proteomes" id="UP000507470"/>
    </source>
</evidence>
<dbReference type="SUPFAM" id="SSF56601">
    <property type="entry name" value="beta-lactamase/transpeptidase-like"/>
    <property type="match status" value="1"/>
</dbReference>
<protein>
    <recommendedName>
        <fullName evidence="1">Beta-lactamase-related domain-containing protein</fullName>
    </recommendedName>
</protein>
<dbReference type="EMBL" id="CACVKT020009348">
    <property type="protein sequence ID" value="CAC5421350.1"/>
    <property type="molecule type" value="Genomic_DNA"/>
</dbReference>
<name>A0A6J8ELA2_MYTCO</name>
<proteinExistence type="predicted"/>
<evidence type="ECO:0000259" key="1">
    <source>
        <dbReference type="Pfam" id="PF00144"/>
    </source>
</evidence>
<dbReference type="InterPro" id="IPR050491">
    <property type="entry name" value="AmpC-like"/>
</dbReference>
<dbReference type="Pfam" id="PF00144">
    <property type="entry name" value="Beta-lactamase"/>
    <property type="match status" value="1"/>
</dbReference>
<dbReference type="PANTHER" id="PTHR46825">
    <property type="entry name" value="D-ALANYL-D-ALANINE-CARBOXYPEPTIDASE/ENDOPEPTIDASE AMPH"/>
    <property type="match status" value="1"/>
</dbReference>
<accession>A0A6J8ELA2</accession>
<organism evidence="2 3">
    <name type="scientific">Mytilus coruscus</name>
    <name type="common">Sea mussel</name>
    <dbReference type="NCBI Taxonomy" id="42192"/>
    <lineage>
        <taxon>Eukaryota</taxon>
        <taxon>Metazoa</taxon>
        <taxon>Spiralia</taxon>
        <taxon>Lophotrochozoa</taxon>
        <taxon>Mollusca</taxon>
        <taxon>Bivalvia</taxon>
        <taxon>Autobranchia</taxon>
        <taxon>Pteriomorphia</taxon>
        <taxon>Mytilida</taxon>
        <taxon>Mytiloidea</taxon>
        <taxon>Mytilidae</taxon>
        <taxon>Mytilinae</taxon>
        <taxon>Mytilus</taxon>
    </lineage>
</organism>
<dbReference type="InterPro" id="IPR001466">
    <property type="entry name" value="Beta-lactam-related"/>
</dbReference>
<gene>
    <name evidence="2" type="ORF">MCOR_53484</name>
</gene>
<dbReference type="InterPro" id="IPR012338">
    <property type="entry name" value="Beta-lactam/transpept-like"/>
</dbReference>